<gene>
    <name evidence="1" type="ORF">CONPUDRAFT_84400</name>
</gene>
<dbReference type="KEGG" id="cput:CONPUDRAFT_84400"/>
<dbReference type="GeneID" id="19210756"/>
<comment type="caution">
    <text evidence="1">The sequence shown here is derived from an EMBL/GenBank/DDBJ whole genome shotgun (WGS) entry which is preliminary data.</text>
</comment>
<organism evidence="1 2">
    <name type="scientific">Coniophora puteana (strain RWD-64-598)</name>
    <name type="common">Brown rot fungus</name>
    <dbReference type="NCBI Taxonomy" id="741705"/>
    <lineage>
        <taxon>Eukaryota</taxon>
        <taxon>Fungi</taxon>
        <taxon>Dikarya</taxon>
        <taxon>Basidiomycota</taxon>
        <taxon>Agaricomycotina</taxon>
        <taxon>Agaricomycetes</taxon>
        <taxon>Agaricomycetidae</taxon>
        <taxon>Boletales</taxon>
        <taxon>Coniophorineae</taxon>
        <taxon>Coniophoraceae</taxon>
        <taxon>Coniophora</taxon>
    </lineage>
</organism>
<proteinExistence type="predicted"/>
<keyword evidence="2" id="KW-1185">Reference proteome</keyword>
<evidence type="ECO:0000313" key="1">
    <source>
        <dbReference type="EMBL" id="EIW77235.1"/>
    </source>
</evidence>
<evidence type="ECO:0000313" key="2">
    <source>
        <dbReference type="Proteomes" id="UP000053558"/>
    </source>
</evidence>
<dbReference type="Proteomes" id="UP000053558">
    <property type="component" value="Unassembled WGS sequence"/>
</dbReference>
<dbReference type="RefSeq" id="XP_007772647.1">
    <property type="nucleotide sequence ID" value="XM_007774457.1"/>
</dbReference>
<protein>
    <submittedName>
        <fullName evidence="1">Uncharacterized protein</fullName>
    </submittedName>
</protein>
<dbReference type="AlphaFoldDB" id="A0A5M3MF51"/>
<name>A0A5M3MF51_CONPW</name>
<accession>A0A5M3MF51</accession>
<dbReference type="EMBL" id="JH711584">
    <property type="protein sequence ID" value="EIW77235.1"/>
    <property type="molecule type" value="Genomic_DNA"/>
</dbReference>
<sequence length="57" mass="6358">MNFADSSSGIDIHAYTRENAEEGRPVRKCYTTASCGLLGVTASLRKTMIRNVRTRDH</sequence>
<reference evidence="2" key="1">
    <citation type="journal article" date="2012" name="Science">
        <title>The Paleozoic origin of enzymatic lignin decomposition reconstructed from 31 fungal genomes.</title>
        <authorList>
            <person name="Floudas D."/>
            <person name="Binder M."/>
            <person name="Riley R."/>
            <person name="Barry K."/>
            <person name="Blanchette R.A."/>
            <person name="Henrissat B."/>
            <person name="Martinez A.T."/>
            <person name="Otillar R."/>
            <person name="Spatafora J.W."/>
            <person name="Yadav J.S."/>
            <person name="Aerts A."/>
            <person name="Benoit I."/>
            <person name="Boyd A."/>
            <person name="Carlson A."/>
            <person name="Copeland A."/>
            <person name="Coutinho P.M."/>
            <person name="de Vries R.P."/>
            <person name="Ferreira P."/>
            <person name="Findley K."/>
            <person name="Foster B."/>
            <person name="Gaskell J."/>
            <person name="Glotzer D."/>
            <person name="Gorecki P."/>
            <person name="Heitman J."/>
            <person name="Hesse C."/>
            <person name="Hori C."/>
            <person name="Igarashi K."/>
            <person name="Jurgens J.A."/>
            <person name="Kallen N."/>
            <person name="Kersten P."/>
            <person name="Kohler A."/>
            <person name="Kuees U."/>
            <person name="Kumar T.K.A."/>
            <person name="Kuo A."/>
            <person name="LaButti K."/>
            <person name="Larrondo L.F."/>
            <person name="Lindquist E."/>
            <person name="Ling A."/>
            <person name="Lombard V."/>
            <person name="Lucas S."/>
            <person name="Lundell T."/>
            <person name="Martin R."/>
            <person name="McLaughlin D.J."/>
            <person name="Morgenstern I."/>
            <person name="Morin E."/>
            <person name="Murat C."/>
            <person name="Nagy L.G."/>
            <person name="Nolan M."/>
            <person name="Ohm R.A."/>
            <person name="Patyshakuliyeva A."/>
            <person name="Rokas A."/>
            <person name="Ruiz-Duenas F.J."/>
            <person name="Sabat G."/>
            <person name="Salamov A."/>
            <person name="Samejima M."/>
            <person name="Schmutz J."/>
            <person name="Slot J.C."/>
            <person name="St John F."/>
            <person name="Stenlid J."/>
            <person name="Sun H."/>
            <person name="Sun S."/>
            <person name="Syed K."/>
            <person name="Tsang A."/>
            <person name="Wiebenga A."/>
            <person name="Young D."/>
            <person name="Pisabarro A."/>
            <person name="Eastwood D.C."/>
            <person name="Martin F."/>
            <person name="Cullen D."/>
            <person name="Grigoriev I.V."/>
            <person name="Hibbett D.S."/>
        </authorList>
    </citation>
    <scope>NUCLEOTIDE SEQUENCE [LARGE SCALE GENOMIC DNA]</scope>
    <source>
        <strain evidence="2">RWD-64-598 SS2</strain>
    </source>
</reference>